<dbReference type="InterPro" id="IPR012340">
    <property type="entry name" value="NA-bd_OB-fold"/>
</dbReference>
<dbReference type="PANTHER" id="PTHR42918:SF15">
    <property type="entry name" value="LYSINE--TRNA LIGASE, CHLOROPLASTIC_MITOCHONDRIAL"/>
    <property type="match status" value="1"/>
</dbReference>
<evidence type="ECO:0000256" key="4">
    <source>
        <dbReference type="ARBA" id="ARBA00023146"/>
    </source>
</evidence>
<feature type="non-terminal residue" evidence="7">
    <location>
        <position position="189"/>
    </location>
</feature>
<dbReference type="SUPFAM" id="SSF50249">
    <property type="entry name" value="Nucleic acid-binding proteins"/>
    <property type="match status" value="1"/>
</dbReference>
<evidence type="ECO:0000259" key="6">
    <source>
        <dbReference type="Pfam" id="PF01336"/>
    </source>
</evidence>
<dbReference type="GO" id="GO:0004824">
    <property type="term" value="F:lysine-tRNA ligase activity"/>
    <property type="evidence" value="ECO:0007669"/>
    <property type="project" value="TreeGrafter"/>
</dbReference>
<dbReference type="OrthoDB" id="21243at2759"/>
<evidence type="ECO:0000313" key="8">
    <source>
        <dbReference type="Proteomes" id="UP000789831"/>
    </source>
</evidence>
<dbReference type="EMBL" id="CAJVPL010001456">
    <property type="protein sequence ID" value="CAG8572050.1"/>
    <property type="molecule type" value="Genomic_DNA"/>
</dbReference>
<keyword evidence="8" id="KW-1185">Reference proteome</keyword>
<dbReference type="Proteomes" id="UP000789831">
    <property type="component" value="Unassembled WGS sequence"/>
</dbReference>
<protein>
    <submittedName>
        <fullName evidence="7">889_t:CDS:1</fullName>
    </submittedName>
</protein>
<dbReference type="Pfam" id="PF00152">
    <property type="entry name" value="tRNA-synt_2"/>
    <property type="match status" value="1"/>
</dbReference>
<gene>
    <name evidence="7" type="ORF">AGERDE_LOCUS7687</name>
</gene>
<proteinExistence type="predicted"/>
<keyword evidence="2" id="KW-0547">Nucleotide-binding</keyword>
<evidence type="ECO:0000259" key="5">
    <source>
        <dbReference type="Pfam" id="PF00152"/>
    </source>
</evidence>
<dbReference type="Gene3D" id="3.30.930.10">
    <property type="entry name" value="Bira Bifunctional Protein, Domain 2"/>
    <property type="match status" value="1"/>
</dbReference>
<dbReference type="SUPFAM" id="SSF55681">
    <property type="entry name" value="Class II aaRS and biotin synthetases"/>
    <property type="match status" value="1"/>
</dbReference>
<dbReference type="InterPro" id="IPR004364">
    <property type="entry name" value="Aa-tRNA-synt_II"/>
</dbReference>
<dbReference type="PANTHER" id="PTHR42918">
    <property type="entry name" value="LYSYL-TRNA SYNTHETASE"/>
    <property type="match status" value="1"/>
</dbReference>
<evidence type="ECO:0000256" key="1">
    <source>
        <dbReference type="ARBA" id="ARBA00022598"/>
    </source>
</evidence>
<organism evidence="7 8">
    <name type="scientific">Ambispora gerdemannii</name>
    <dbReference type="NCBI Taxonomy" id="144530"/>
    <lineage>
        <taxon>Eukaryota</taxon>
        <taxon>Fungi</taxon>
        <taxon>Fungi incertae sedis</taxon>
        <taxon>Mucoromycota</taxon>
        <taxon>Glomeromycotina</taxon>
        <taxon>Glomeromycetes</taxon>
        <taxon>Archaeosporales</taxon>
        <taxon>Ambisporaceae</taxon>
        <taxon>Ambispora</taxon>
    </lineage>
</organism>
<dbReference type="Pfam" id="PF01336">
    <property type="entry name" value="tRNA_anti-codon"/>
    <property type="match status" value="1"/>
</dbReference>
<reference evidence="7" key="1">
    <citation type="submission" date="2021-06" db="EMBL/GenBank/DDBJ databases">
        <authorList>
            <person name="Kallberg Y."/>
            <person name="Tangrot J."/>
            <person name="Rosling A."/>
        </authorList>
    </citation>
    <scope>NUCLEOTIDE SEQUENCE</scope>
    <source>
        <strain evidence="7">MT106</strain>
    </source>
</reference>
<evidence type="ECO:0000256" key="3">
    <source>
        <dbReference type="ARBA" id="ARBA00022840"/>
    </source>
</evidence>
<dbReference type="GO" id="GO:0005829">
    <property type="term" value="C:cytosol"/>
    <property type="evidence" value="ECO:0007669"/>
    <property type="project" value="TreeGrafter"/>
</dbReference>
<comment type="caution">
    <text evidence="7">The sequence shown here is derived from an EMBL/GenBank/DDBJ whole genome shotgun (WGS) entry which is preliminary data.</text>
</comment>
<name>A0A9N9FYI9_9GLOM</name>
<dbReference type="InterPro" id="IPR045864">
    <property type="entry name" value="aa-tRNA-synth_II/BPL/LPL"/>
</dbReference>
<dbReference type="InterPro" id="IPR044136">
    <property type="entry name" value="Lys-tRNA-ligase_II_N"/>
</dbReference>
<accession>A0A9N9FYI9</accession>
<feature type="domain" description="Aminoacyl-tRNA synthetase class II (D/K/N)" evidence="5">
    <location>
        <begin position="141"/>
        <end position="189"/>
    </location>
</feature>
<keyword evidence="3" id="KW-0067">ATP-binding</keyword>
<dbReference type="AlphaFoldDB" id="A0A9N9FYI9"/>
<evidence type="ECO:0000313" key="7">
    <source>
        <dbReference type="EMBL" id="CAG8572050.1"/>
    </source>
</evidence>
<keyword evidence="1" id="KW-0436">Ligase</keyword>
<dbReference type="Gene3D" id="2.40.50.140">
    <property type="entry name" value="Nucleic acid-binding proteins"/>
    <property type="match status" value="1"/>
</dbReference>
<sequence length="189" mass="22136">MKLSLEELRKKKLTELSLNPFQQTKFPKTINTLLIIQQFSQFNKEELAEQKKEVSIAGRILRIRSFGNLTFANLADQTGIIQLKVSKNEDFTELDIGDIIGVKGFICKTDKGELSVEVKEFILLSKCLKPLPDTHYGFNDIEERFRKRYLDFIINSEKRKIFLIRHQIIQNARKFLDEKEFIEIETPIL</sequence>
<dbReference type="GO" id="GO:0000049">
    <property type="term" value="F:tRNA binding"/>
    <property type="evidence" value="ECO:0007669"/>
    <property type="project" value="TreeGrafter"/>
</dbReference>
<dbReference type="InterPro" id="IPR004365">
    <property type="entry name" value="NA-bd_OB_tRNA"/>
</dbReference>
<evidence type="ECO:0000256" key="2">
    <source>
        <dbReference type="ARBA" id="ARBA00022741"/>
    </source>
</evidence>
<keyword evidence="4" id="KW-0030">Aminoacyl-tRNA synthetase</keyword>
<dbReference type="GO" id="GO:0006430">
    <property type="term" value="P:lysyl-tRNA aminoacylation"/>
    <property type="evidence" value="ECO:0007669"/>
    <property type="project" value="TreeGrafter"/>
</dbReference>
<feature type="domain" description="OB" evidence="6">
    <location>
        <begin position="54"/>
        <end position="124"/>
    </location>
</feature>
<dbReference type="GO" id="GO:0005524">
    <property type="term" value="F:ATP binding"/>
    <property type="evidence" value="ECO:0007669"/>
    <property type="project" value="UniProtKB-KW"/>
</dbReference>
<dbReference type="CDD" id="cd04322">
    <property type="entry name" value="LysRS_N"/>
    <property type="match status" value="1"/>
</dbReference>